<reference evidence="1 2" key="1">
    <citation type="submission" date="2024-09" db="EMBL/GenBank/DDBJ databases">
        <title>Floridaenema gen nov. (Aerosakkonemataceae, Aerosakkonematales ord. nov., Cyanobacteria) from benthic tropical and subtropical fresh waters, with the description of four new species.</title>
        <authorList>
            <person name="Moretto J.A."/>
            <person name="Berthold D.E."/>
            <person name="Lefler F.W."/>
            <person name="Huang I.-S."/>
            <person name="Laughinghouse H. IV."/>
        </authorList>
    </citation>
    <scope>NUCLEOTIDE SEQUENCE [LARGE SCALE GENOMIC DNA]</scope>
    <source>
        <strain evidence="1 2">BLCC-F50</strain>
    </source>
</reference>
<sequence>MTGHHKFNELIKDISPERQDKIEEKTAQLKQKIALTELQQAFLENQTDIYVNHLREVIAVMGGELIIKARFADREVVINSFRELLENENQKGL</sequence>
<organism evidence="1 2">
    <name type="scientific">Floridaenema flaviceps BLCC-F50</name>
    <dbReference type="NCBI Taxonomy" id="3153642"/>
    <lineage>
        <taxon>Bacteria</taxon>
        <taxon>Bacillati</taxon>
        <taxon>Cyanobacteriota</taxon>
        <taxon>Cyanophyceae</taxon>
        <taxon>Oscillatoriophycideae</taxon>
        <taxon>Aerosakkonematales</taxon>
        <taxon>Aerosakkonemataceae</taxon>
        <taxon>Floridanema</taxon>
        <taxon>Floridanema flaviceps</taxon>
    </lineage>
</organism>
<evidence type="ECO:0000313" key="1">
    <source>
        <dbReference type="EMBL" id="MFB2894241.1"/>
    </source>
</evidence>
<protein>
    <submittedName>
        <fullName evidence="1">Uncharacterized protein</fullName>
    </submittedName>
</protein>
<keyword evidence="2" id="KW-1185">Reference proteome</keyword>
<dbReference type="EMBL" id="JBHFNR010000104">
    <property type="protein sequence ID" value="MFB2894241.1"/>
    <property type="molecule type" value="Genomic_DNA"/>
</dbReference>
<gene>
    <name evidence="1" type="ORF">ACE1CI_15125</name>
</gene>
<dbReference type="RefSeq" id="WP_413263889.1">
    <property type="nucleotide sequence ID" value="NZ_JBHFNR010000104.1"/>
</dbReference>
<evidence type="ECO:0000313" key="2">
    <source>
        <dbReference type="Proteomes" id="UP001576784"/>
    </source>
</evidence>
<dbReference type="Proteomes" id="UP001576784">
    <property type="component" value="Unassembled WGS sequence"/>
</dbReference>
<comment type="caution">
    <text evidence="1">The sequence shown here is derived from an EMBL/GenBank/DDBJ whole genome shotgun (WGS) entry which is preliminary data.</text>
</comment>
<proteinExistence type="predicted"/>
<name>A0ABV4XRF3_9CYAN</name>
<accession>A0ABV4XRF3</accession>